<dbReference type="GO" id="GO:0003906">
    <property type="term" value="F:DNA-(apurinic or apyrimidinic site) endonuclease activity"/>
    <property type="evidence" value="ECO:0007669"/>
    <property type="project" value="TreeGrafter"/>
</dbReference>
<name>A0A4Y9ZZA7_9AGAM</name>
<dbReference type="AlphaFoldDB" id="A0A4Y9ZZA7"/>
<dbReference type="PANTHER" id="PTHR43286:SF1">
    <property type="entry name" value="ENDONUCLEASE III-LIKE PROTEIN 1"/>
    <property type="match status" value="1"/>
</dbReference>
<reference evidence="6 7" key="1">
    <citation type="submission" date="2019-02" db="EMBL/GenBank/DDBJ databases">
        <title>Genome sequencing of the rare red list fungi Hericium alpestre (H. flagellum).</title>
        <authorList>
            <person name="Buettner E."/>
            <person name="Kellner H."/>
        </authorList>
    </citation>
    <scope>NUCLEOTIDE SEQUENCE [LARGE SCALE GENOMIC DNA]</scope>
    <source>
        <strain evidence="6 7">DSM 108284</strain>
    </source>
</reference>
<feature type="compositionally biased region" description="Basic and acidic residues" evidence="5">
    <location>
        <begin position="61"/>
        <end position="86"/>
    </location>
</feature>
<evidence type="ECO:0000256" key="4">
    <source>
        <dbReference type="ARBA" id="ARBA00023295"/>
    </source>
</evidence>
<organism evidence="6 7">
    <name type="scientific">Hericium alpestre</name>
    <dbReference type="NCBI Taxonomy" id="135208"/>
    <lineage>
        <taxon>Eukaryota</taxon>
        <taxon>Fungi</taxon>
        <taxon>Dikarya</taxon>
        <taxon>Basidiomycota</taxon>
        <taxon>Agaricomycotina</taxon>
        <taxon>Agaricomycetes</taxon>
        <taxon>Russulales</taxon>
        <taxon>Hericiaceae</taxon>
        <taxon>Hericium</taxon>
    </lineage>
</organism>
<dbReference type="EMBL" id="SFCI01000620">
    <property type="protein sequence ID" value="TFY78758.1"/>
    <property type="molecule type" value="Genomic_DNA"/>
</dbReference>
<evidence type="ECO:0000313" key="7">
    <source>
        <dbReference type="Proteomes" id="UP000298061"/>
    </source>
</evidence>
<evidence type="ECO:0000256" key="2">
    <source>
        <dbReference type="ARBA" id="ARBA00022801"/>
    </source>
</evidence>
<evidence type="ECO:0000256" key="5">
    <source>
        <dbReference type="SAM" id="MobiDB-lite"/>
    </source>
</evidence>
<evidence type="ECO:0000256" key="3">
    <source>
        <dbReference type="ARBA" id="ARBA00023204"/>
    </source>
</evidence>
<dbReference type="GO" id="GO:0005634">
    <property type="term" value="C:nucleus"/>
    <property type="evidence" value="ECO:0007669"/>
    <property type="project" value="TreeGrafter"/>
</dbReference>
<keyword evidence="3" id="KW-0234">DNA repair</keyword>
<gene>
    <name evidence="6" type="ORF">EWM64_g5254</name>
</gene>
<dbReference type="GO" id="GO:0006289">
    <property type="term" value="P:nucleotide-excision repair"/>
    <property type="evidence" value="ECO:0007669"/>
    <property type="project" value="TreeGrafter"/>
</dbReference>
<evidence type="ECO:0000313" key="6">
    <source>
        <dbReference type="EMBL" id="TFY78758.1"/>
    </source>
</evidence>
<feature type="region of interest" description="Disordered" evidence="5">
    <location>
        <begin position="61"/>
        <end position="104"/>
    </location>
</feature>
<keyword evidence="2" id="KW-0378">Hydrolase</keyword>
<dbReference type="OrthoDB" id="2099276at2759"/>
<comment type="caution">
    <text evidence="6">The sequence shown here is derived from an EMBL/GenBank/DDBJ whole genome shotgun (WGS) entry which is preliminary data.</text>
</comment>
<evidence type="ECO:0000256" key="1">
    <source>
        <dbReference type="ARBA" id="ARBA00022763"/>
    </source>
</evidence>
<protein>
    <submittedName>
        <fullName evidence="6">Uncharacterized protein</fullName>
    </submittedName>
</protein>
<dbReference type="Proteomes" id="UP000298061">
    <property type="component" value="Unassembled WGS sequence"/>
</dbReference>
<dbReference type="GO" id="GO:0006285">
    <property type="term" value="P:base-excision repair, AP site formation"/>
    <property type="evidence" value="ECO:0007669"/>
    <property type="project" value="TreeGrafter"/>
</dbReference>
<keyword evidence="7" id="KW-1185">Reference proteome</keyword>
<keyword evidence="4" id="KW-0326">Glycosidase</keyword>
<sequence>MKRSASSLSPRLTSSTSTLNASITLFKFEEPDAGPLEDNPVLRRSKRVKLSADNDMLLKTETKEVLTEEREQKKVRTTGKAKEKRVASPRKPKAIPQSLEKPHPAPLHWKEVYDAIKEMRAKIVAPVDTMGEAVGGSLNVDALLATDESAISEAINKVGFWRRKTQ</sequence>
<keyword evidence="1" id="KW-0227">DNA damage</keyword>
<proteinExistence type="predicted"/>
<dbReference type="GO" id="GO:0000703">
    <property type="term" value="F:oxidized pyrimidine nucleobase lesion DNA N-glycosylase activity"/>
    <property type="evidence" value="ECO:0007669"/>
    <property type="project" value="TreeGrafter"/>
</dbReference>
<dbReference type="PANTHER" id="PTHR43286">
    <property type="entry name" value="ENDONUCLEASE III-LIKE PROTEIN 1"/>
    <property type="match status" value="1"/>
</dbReference>
<dbReference type="STRING" id="135208.A0A4Y9ZZA7"/>
<accession>A0A4Y9ZZA7</accession>